<protein>
    <submittedName>
        <fullName evidence="2">Uncharacterized protein</fullName>
    </submittedName>
</protein>
<keyword evidence="1" id="KW-0472">Membrane</keyword>
<proteinExistence type="predicted"/>
<keyword evidence="1" id="KW-1133">Transmembrane helix</keyword>
<dbReference type="HOGENOM" id="CLU_219421_0_0_6"/>
<evidence type="ECO:0000313" key="2">
    <source>
        <dbReference type="EMBL" id="EEF81238.1"/>
    </source>
</evidence>
<keyword evidence="1" id="KW-0812">Transmembrane</keyword>
<dbReference type="Proteomes" id="UP000004679">
    <property type="component" value="Unassembled WGS sequence"/>
</dbReference>
<gene>
    <name evidence="2" type="ORF">MDMS009_230</name>
</gene>
<evidence type="ECO:0000256" key="1">
    <source>
        <dbReference type="SAM" id="Phobius"/>
    </source>
</evidence>
<evidence type="ECO:0000313" key="3">
    <source>
        <dbReference type="Proteomes" id="UP000004679"/>
    </source>
</evidence>
<dbReference type="EMBL" id="GG657883">
    <property type="protein sequence ID" value="EEF81238.1"/>
    <property type="molecule type" value="Genomic_DNA"/>
</dbReference>
<feature type="transmembrane region" description="Helical" evidence="1">
    <location>
        <begin position="14"/>
        <end position="35"/>
    </location>
</feature>
<organism evidence="2 3">
    <name type="scientific">Methylophaga thiooxydans DMS010</name>
    <dbReference type="NCBI Taxonomy" id="637616"/>
    <lineage>
        <taxon>Bacteria</taxon>
        <taxon>Pseudomonadati</taxon>
        <taxon>Pseudomonadota</taxon>
        <taxon>Gammaproteobacteria</taxon>
        <taxon>Thiotrichales</taxon>
        <taxon>Piscirickettsiaceae</taxon>
        <taxon>Methylophaga</taxon>
    </lineage>
</organism>
<accession>C0N1W2</accession>
<keyword evidence="3" id="KW-1185">Reference proteome</keyword>
<sequence length="39" mass="4332">MALIIDLIYVFRELIKLVFVVITSPFGLVGSLLMLGSSY</sequence>
<name>C0N1W2_9GAMM</name>
<dbReference type="AlphaFoldDB" id="C0N1W2"/>
<reference evidence="2 3" key="1">
    <citation type="journal article" date="2011" name="J. Bacteriol.">
        <title>Draft genome sequence of the chemolithoheterotrophic, halophilic methylotroph Methylophaga thiooxydans DMS010.</title>
        <authorList>
            <person name="Boden R."/>
            <person name="Ferriera S."/>
            <person name="Johnson J."/>
            <person name="Kelly D.P."/>
            <person name="Murrell J.C."/>
            <person name="Schafer H."/>
        </authorList>
    </citation>
    <scope>NUCLEOTIDE SEQUENCE [LARGE SCALE GENOMIC DNA]</scope>
    <source>
        <strain evidence="2 3">DMS010</strain>
    </source>
</reference>